<gene>
    <name evidence="1" type="ORF">C5S46_02450</name>
</gene>
<proteinExistence type="predicted"/>
<evidence type="ECO:0000313" key="2">
    <source>
        <dbReference type="Proteomes" id="UP000315423"/>
    </source>
</evidence>
<comment type="caution">
    <text evidence="1">The sequence shown here is derived from an EMBL/GenBank/DDBJ whole genome shotgun (WGS) entry which is preliminary data.</text>
</comment>
<accession>A0AC61SBL7</accession>
<dbReference type="Proteomes" id="UP000315423">
    <property type="component" value="Unassembled WGS sequence"/>
</dbReference>
<reference evidence="1" key="1">
    <citation type="submission" date="2018-09" db="EMBL/GenBank/DDBJ databases">
        <title>A genomic encyclopedia of anaerobic methanotrophic archaea.</title>
        <authorList>
            <person name="Skennerton C.T."/>
            <person name="Chadwick G.L."/>
            <person name="Laso-Perez R."/>
            <person name="Leu A.O."/>
            <person name="Speth D.R."/>
            <person name="Yu H."/>
            <person name="Morgan-Lang C."/>
            <person name="Hatzenpichler R."/>
            <person name="Goudeau D."/>
            <person name="Malmstrom R."/>
            <person name="Woyke T."/>
            <person name="Hallam S."/>
            <person name="Tyson G.W."/>
            <person name="Wegener G."/>
            <person name="Boetius A."/>
            <person name="Orphan V.J."/>
        </authorList>
    </citation>
    <scope>NUCLEOTIDE SEQUENCE</scope>
    <source>
        <strain evidence="1">CONS3730D10UFb2</strain>
    </source>
</reference>
<name>A0AC61SBL7_9EURY</name>
<dbReference type="EMBL" id="QYBA01000078">
    <property type="protein sequence ID" value="TKY92093.1"/>
    <property type="molecule type" value="Genomic_DNA"/>
</dbReference>
<evidence type="ECO:0000313" key="1">
    <source>
        <dbReference type="EMBL" id="TKY92093.1"/>
    </source>
</evidence>
<sequence>MKCYICAQQGKKTDAIGVCIVCGMAVCREHMIREETPIWDGTYPVRLKPDLEHVKRIICPPCHAALKENY</sequence>
<organism evidence="1 2">
    <name type="scientific">Candidatus Methanomarinus sp</name>
    <dbReference type="NCBI Taxonomy" id="3386244"/>
    <lineage>
        <taxon>Archaea</taxon>
        <taxon>Methanobacteriati</taxon>
        <taxon>Methanobacteriota</taxon>
        <taxon>Stenosarchaea group</taxon>
        <taxon>Methanomicrobia</taxon>
        <taxon>Methanosarcinales</taxon>
        <taxon>ANME-2 cluster</taxon>
        <taxon>Candidatus Methanocomedenaceae</taxon>
        <taxon>Candidatus Methanomarinus</taxon>
    </lineage>
</organism>
<protein>
    <submittedName>
        <fullName evidence="1">DUF2180 family protein</fullName>
    </submittedName>
</protein>